<dbReference type="SUPFAM" id="SSF88946">
    <property type="entry name" value="Sigma2 domain of RNA polymerase sigma factors"/>
    <property type="match status" value="1"/>
</dbReference>
<keyword evidence="3" id="KW-0731">Sigma factor</keyword>
<dbReference type="InterPro" id="IPR013324">
    <property type="entry name" value="RNA_pol_sigma_r3/r4-like"/>
</dbReference>
<dbReference type="EMBL" id="SFCC01000002">
    <property type="protein sequence ID" value="RZQ65224.1"/>
    <property type="molecule type" value="Genomic_DNA"/>
</dbReference>
<dbReference type="OrthoDB" id="265863at2"/>
<proteinExistence type="inferred from homology"/>
<name>A0A4Q7JFA9_9PSEU</name>
<evidence type="ECO:0000256" key="5">
    <source>
        <dbReference type="ARBA" id="ARBA00023163"/>
    </source>
</evidence>
<feature type="region of interest" description="Disordered" evidence="6">
    <location>
        <begin position="97"/>
        <end position="126"/>
    </location>
</feature>
<dbReference type="InterPro" id="IPR014284">
    <property type="entry name" value="RNA_pol_sigma-70_dom"/>
</dbReference>
<feature type="domain" description="RNA polymerase sigma-70 region 2" evidence="7">
    <location>
        <begin position="40"/>
        <end position="100"/>
    </location>
</feature>
<dbReference type="InterPro" id="IPR007627">
    <property type="entry name" value="RNA_pol_sigma70_r2"/>
</dbReference>
<dbReference type="InterPro" id="IPR036388">
    <property type="entry name" value="WH-like_DNA-bd_sf"/>
</dbReference>
<evidence type="ECO:0000256" key="4">
    <source>
        <dbReference type="ARBA" id="ARBA00023125"/>
    </source>
</evidence>
<dbReference type="PANTHER" id="PTHR43133:SF8">
    <property type="entry name" value="RNA POLYMERASE SIGMA FACTOR HI_1459-RELATED"/>
    <property type="match status" value="1"/>
</dbReference>
<comment type="similarity">
    <text evidence="1">Belongs to the sigma-70 factor family. ECF subfamily.</text>
</comment>
<evidence type="ECO:0000259" key="7">
    <source>
        <dbReference type="Pfam" id="PF04542"/>
    </source>
</evidence>
<reference evidence="8 9" key="1">
    <citation type="submission" date="2019-02" db="EMBL/GenBank/DDBJ databases">
        <title>Draft genome sequence of Amycolatopsis sp. 8-3EHSu isolated from roots of Suaeda maritima.</title>
        <authorList>
            <person name="Duangmal K."/>
            <person name="Chantavorakit T."/>
        </authorList>
    </citation>
    <scope>NUCLEOTIDE SEQUENCE [LARGE SCALE GENOMIC DNA]</scope>
    <source>
        <strain evidence="8 9">8-3EHSu</strain>
    </source>
</reference>
<gene>
    <name evidence="8" type="ORF">EWH70_04870</name>
</gene>
<evidence type="ECO:0000256" key="1">
    <source>
        <dbReference type="ARBA" id="ARBA00010641"/>
    </source>
</evidence>
<keyword evidence="2" id="KW-0805">Transcription regulation</keyword>
<accession>A0A4Q7JFA9</accession>
<organism evidence="8 9">
    <name type="scientific">Amycolatopsis suaedae</name>
    <dbReference type="NCBI Taxonomy" id="2510978"/>
    <lineage>
        <taxon>Bacteria</taxon>
        <taxon>Bacillati</taxon>
        <taxon>Actinomycetota</taxon>
        <taxon>Actinomycetes</taxon>
        <taxon>Pseudonocardiales</taxon>
        <taxon>Pseudonocardiaceae</taxon>
        <taxon>Amycolatopsis</taxon>
    </lineage>
</organism>
<evidence type="ECO:0000256" key="2">
    <source>
        <dbReference type="ARBA" id="ARBA00023015"/>
    </source>
</evidence>
<evidence type="ECO:0000256" key="3">
    <source>
        <dbReference type="ARBA" id="ARBA00023082"/>
    </source>
</evidence>
<evidence type="ECO:0000313" key="8">
    <source>
        <dbReference type="EMBL" id="RZQ65224.1"/>
    </source>
</evidence>
<dbReference type="PANTHER" id="PTHR43133">
    <property type="entry name" value="RNA POLYMERASE ECF-TYPE SIGMA FACTO"/>
    <property type="match status" value="1"/>
</dbReference>
<dbReference type="Pfam" id="PF04542">
    <property type="entry name" value="Sigma70_r2"/>
    <property type="match status" value="1"/>
</dbReference>
<evidence type="ECO:0000256" key="6">
    <source>
        <dbReference type="SAM" id="MobiDB-lite"/>
    </source>
</evidence>
<comment type="caution">
    <text evidence="8">The sequence shown here is derived from an EMBL/GenBank/DDBJ whole genome shotgun (WGS) entry which is preliminary data.</text>
</comment>
<protein>
    <submittedName>
        <fullName evidence="8">Sigma-70 family RNA polymerase sigma factor</fullName>
    </submittedName>
</protein>
<keyword evidence="9" id="KW-1185">Reference proteome</keyword>
<dbReference type="GO" id="GO:0003677">
    <property type="term" value="F:DNA binding"/>
    <property type="evidence" value="ECO:0007669"/>
    <property type="project" value="UniProtKB-KW"/>
</dbReference>
<dbReference type="Gene3D" id="1.10.1740.10">
    <property type="match status" value="1"/>
</dbReference>
<keyword evidence="4" id="KW-0238">DNA-binding</keyword>
<dbReference type="SUPFAM" id="SSF88659">
    <property type="entry name" value="Sigma3 and sigma4 domains of RNA polymerase sigma factors"/>
    <property type="match status" value="1"/>
</dbReference>
<dbReference type="NCBIfam" id="TIGR02937">
    <property type="entry name" value="sigma70-ECF"/>
    <property type="match status" value="1"/>
</dbReference>
<dbReference type="InterPro" id="IPR039425">
    <property type="entry name" value="RNA_pol_sigma-70-like"/>
</dbReference>
<dbReference type="Gene3D" id="1.10.10.10">
    <property type="entry name" value="Winged helix-like DNA-binding domain superfamily/Winged helix DNA-binding domain"/>
    <property type="match status" value="1"/>
</dbReference>
<dbReference type="Proteomes" id="UP000292003">
    <property type="component" value="Unassembled WGS sequence"/>
</dbReference>
<keyword evidence="5" id="KW-0804">Transcription</keyword>
<dbReference type="AlphaFoldDB" id="A0A4Q7JFA9"/>
<dbReference type="GO" id="GO:0016987">
    <property type="term" value="F:sigma factor activity"/>
    <property type="evidence" value="ECO:0007669"/>
    <property type="project" value="UniProtKB-KW"/>
</dbReference>
<dbReference type="GO" id="GO:0006352">
    <property type="term" value="P:DNA-templated transcription initiation"/>
    <property type="evidence" value="ECO:0007669"/>
    <property type="project" value="InterPro"/>
</dbReference>
<evidence type="ECO:0000313" key="9">
    <source>
        <dbReference type="Proteomes" id="UP000292003"/>
    </source>
</evidence>
<sequence length="200" mass="22238">MTDARTTTKVPAWEGLEGAELHAACLRAAQAGDRRALNRLVAELLPLVWHVARSYRLDQHTAEDVVQTVWLSLFRHLDQLREPRALAGWLITTTRREAARPHGRRTQPLPLSDELAETVPSSLPTPEAAAVKADRDRRIWTAFAQLTDKCQELIRLTVLAGRAEYQLVAEALRMPRGSIGPTRGRCLNTLRDLLAAEGGS</sequence>
<dbReference type="RefSeq" id="WP_130474010.1">
    <property type="nucleotide sequence ID" value="NZ_SFCC01000002.1"/>
</dbReference>
<dbReference type="InterPro" id="IPR013325">
    <property type="entry name" value="RNA_pol_sigma_r2"/>
</dbReference>